<accession>A0A516H2D4</accession>
<name>A0A516H2D4_9PROT</name>
<gene>
    <name evidence="1" type="ORF">FNB15_11900</name>
</gene>
<organism evidence="1 2">
    <name type="scientific">Ferrovibrio terrae</name>
    <dbReference type="NCBI Taxonomy" id="2594003"/>
    <lineage>
        <taxon>Bacteria</taxon>
        <taxon>Pseudomonadati</taxon>
        <taxon>Pseudomonadota</taxon>
        <taxon>Alphaproteobacteria</taxon>
        <taxon>Rhodospirillales</taxon>
        <taxon>Rhodospirillaceae</taxon>
        <taxon>Ferrovibrio</taxon>
    </lineage>
</organism>
<dbReference type="Proteomes" id="UP000317496">
    <property type="component" value="Chromosome"/>
</dbReference>
<dbReference type="RefSeq" id="WP_144068908.1">
    <property type="nucleotide sequence ID" value="NZ_CP041636.1"/>
</dbReference>
<dbReference type="KEGG" id="fer:FNB15_11900"/>
<evidence type="ECO:0000313" key="1">
    <source>
        <dbReference type="EMBL" id="QDO97927.1"/>
    </source>
</evidence>
<dbReference type="EMBL" id="CP041636">
    <property type="protein sequence ID" value="QDO97927.1"/>
    <property type="molecule type" value="Genomic_DNA"/>
</dbReference>
<keyword evidence="2" id="KW-1185">Reference proteome</keyword>
<dbReference type="SUPFAM" id="SSF53850">
    <property type="entry name" value="Periplasmic binding protein-like II"/>
    <property type="match status" value="1"/>
</dbReference>
<protein>
    <recommendedName>
        <fullName evidence="3">TIGR02285 family protein</fullName>
    </recommendedName>
</protein>
<dbReference type="OrthoDB" id="7336623at2"/>
<reference evidence="1 2" key="1">
    <citation type="submission" date="2019-07" db="EMBL/GenBank/DDBJ databases">
        <title>Genome sequencing for Ferrovibrio sp. K5.</title>
        <authorList>
            <person name="Park S.-J."/>
        </authorList>
    </citation>
    <scope>NUCLEOTIDE SEQUENCE [LARGE SCALE GENOMIC DNA]</scope>
    <source>
        <strain evidence="1 2">K5</strain>
    </source>
</reference>
<evidence type="ECO:0008006" key="3">
    <source>
        <dbReference type="Google" id="ProtNLM"/>
    </source>
</evidence>
<sequence>MLGCALLAMWLAGVAHDARAEEKVLWLKTDWPPVFMQNRQGFGDAALAWLMARLPSDYTHEIRSLPLPRLLRLMEDPQATVCTSNLLRTPTREAQYLISRDIMRMPALGLVVRSADASEFLPIQDARGMVEFRRLLQQAALDGAVNQNRSYGPVLDGLLRDAAPDAPVTRLPKTGNMVSMLAAKRLDWILLYPFEAIWQARQEQTAPVLSVLPIAEIPTVNLGGITCNRTPTSERLVPAIDVILAAHPDEPWLQPMYAWLDPDTRQRVSPRH</sequence>
<proteinExistence type="predicted"/>
<evidence type="ECO:0000313" key="2">
    <source>
        <dbReference type="Proteomes" id="UP000317496"/>
    </source>
</evidence>
<dbReference type="AlphaFoldDB" id="A0A516H2D4"/>